<name>A0ABU7U3Y1_9PROT</name>
<accession>A0ABU7U3Y1</accession>
<protein>
    <submittedName>
        <fullName evidence="1">Uncharacterized protein</fullName>
    </submittedName>
</protein>
<dbReference type="EMBL" id="JAWJZY010000002">
    <property type="protein sequence ID" value="MEE8658574.1"/>
    <property type="molecule type" value="Genomic_DNA"/>
</dbReference>
<gene>
    <name evidence="1" type="ORF">DOFOFD_06075</name>
</gene>
<organism evidence="1 2">
    <name type="scientific">Sorlinia euscelidii</name>
    <dbReference type="NCBI Taxonomy" id="3081148"/>
    <lineage>
        <taxon>Bacteria</taxon>
        <taxon>Pseudomonadati</taxon>
        <taxon>Pseudomonadota</taxon>
        <taxon>Alphaproteobacteria</taxon>
        <taxon>Acetobacterales</taxon>
        <taxon>Acetobacteraceae</taxon>
        <taxon>Sorlinia</taxon>
    </lineage>
</organism>
<sequence>MLILRREVGRGRAACKPGQVRKEAAVVSFARVVCSASHLPDILVYK</sequence>
<dbReference type="Proteomes" id="UP001312908">
    <property type="component" value="Unassembled WGS sequence"/>
</dbReference>
<evidence type="ECO:0000313" key="2">
    <source>
        <dbReference type="Proteomes" id="UP001312908"/>
    </source>
</evidence>
<proteinExistence type="predicted"/>
<keyword evidence="2" id="KW-1185">Reference proteome</keyword>
<comment type="caution">
    <text evidence="1">The sequence shown here is derived from an EMBL/GenBank/DDBJ whole genome shotgun (WGS) entry which is preliminary data.</text>
</comment>
<reference evidence="1 2" key="1">
    <citation type="submission" date="2023-10" db="EMBL/GenBank/DDBJ databases">
        <title>Sorlinia euscelidii gen. nov., sp. nov., an acetic acid bacteria isolated from the gut of Euscelidius variegatus emitter.</title>
        <authorList>
            <person name="Michoud G."/>
            <person name="Marasco R."/>
            <person name="Seferji K."/>
            <person name="Gonella E."/>
            <person name="Garuglieri E."/>
            <person name="Alma A."/>
            <person name="Mapelli F."/>
            <person name="Borin S."/>
            <person name="Daffonchio D."/>
            <person name="Crotti E."/>
        </authorList>
    </citation>
    <scope>NUCLEOTIDE SEQUENCE [LARGE SCALE GENOMIC DNA]</scope>
    <source>
        <strain evidence="1 2">EV16P</strain>
    </source>
</reference>
<evidence type="ECO:0000313" key="1">
    <source>
        <dbReference type="EMBL" id="MEE8658574.1"/>
    </source>
</evidence>